<dbReference type="InterPro" id="IPR000184">
    <property type="entry name" value="Bac_surfAg_D15"/>
</dbReference>
<evidence type="ECO:0000313" key="4">
    <source>
        <dbReference type="EMBL" id="MDE8698143.1"/>
    </source>
</evidence>
<evidence type="ECO:0000256" key="2">
    <source>
        <dbReference type="ARBA" id="ARBA00023136"/>
    </source>
</evidence>
<sequence>NSGVGFLLTYDSRDIPANAYRGTYLDFRGMMYTKFLGSDDNSYRLEIDYRQYKTVGKRKVIAWTAQSKNVFGDAMVFRIFGRWHFFHLYCGVDDAKYQNG</sequence>
<comment type="subcellular location">
    <subcellularLocation>
        <location evidence="1">Membrane</location>
    </subcellularLocation>
</comment>
<evidence type="ECO:0000259" key="3">
    <source>
        <dbReference type="Pfam" id="PF01103"/>
    </source>
</evidence>
<dbReference type="RefSeq" id="WP_275203102.1">
    <property type="nucleotide sequence ID" value="NZ_JARFID010000779.1"/>
</dbReference>
<dbReference type="Proteomes" id="UP001221924">
    <property type="component" value="Unassembled WGS sequence"/>
</dbReference>
<accession>A0AAW6MCJ2</accession>
<feature type="non-terminal residue" evidence="4">
    <location>
        <position position="1"/>
    </location>
</feature>
<keyword evidence="2" id="KW-0472">Membrane</keyword>
<proteinExistence type="predicted"/>
<feature type="domain" description="Bacterial surface antigen (D15)" evidence="3">
    <location>
        <begin position="3"/>
        <end position="65"/>
    </location>
</feature>
<evidence type="ECO:0000256" key="1">
    <source>
        <dbReference type="ARBA" id="ARBA00004370"/>
    </source>
</evidence>
<dbReference type="Pfam" id="PF01103">
    <property type="entry name" value="Omp85"/>
    <property type="match status" value="1"/>
</dbReference>
<gene>
    <name evidence="4" type="ORF">PZH42_29650</name>
</gene>
<comment type="caution">
    <text evidence="4">The sequence shown here is derived from an EMBL/GenBank/DDBJ whole genome shotgun (WGS) entry which is preliminary data.</text>
</comment>
<dbReference type="EMBL" id="JARFID010000779">
    <property type="protein sequence ID" value="MDE8698143.1"/>
    <property type="molecule type" value="Genomic_DNA"/>
</dbReference>
<dbReference type="Gene3D" id="2.40.160.50">
    <property type="entry name" value="membrane protein fhac: a member of the omp85/tpsb transporter family"/>
    <property type="match status" value="1"/>
</dbReference>
<protein>
    <submittedName>
        <fullName evidence="4">BamA/TamA family outer membrane protein</fullName>
    </submittedName>
</protein>
<dbReference type="GO" id="GO:0019867">
    <property type="term" value="C:outer membrane"/>
    <property type="evidence" value="ECO:0007669"/>
    <property type="project" value="InterPro"/>
</dbReference>
<feature type="non-terminal residue" evidence="4">
    <location>
        <position position="100"/>
    </location>
</feature>
<dbReference type="AlphaFoldDB" id="A0AAW6MCJ2"/>
<evidence type="ECO:0000313" key="5">
    <source>
        <dbReference type="Proteomes" id="UP001221924"/>
    </source>
</evidence>
<organism evidence="4 5">
    <name type="scientific">Bacteroides cellulosilyticus</name>
    <dbReference type="NCBI Taxonomy" id="246787"/>
    <lineage>
        <taxon>Bacteria</taxon>
        <taxon>Pseudomonadati</taxon>
        <taxon>Bacteroidota</taxon>
        <taxon>Bacteroidia</taxon>
        <taxon>Bacteroidales</taxon>
        <taxon>Bacteroidaceae</taxon>
        <taxon>Bacteroides</taxon>
    </lineage>
</organism>
<reference evidence="4" key="1">
    <citation type="submission" date="2023-03" db="EMBL/GenBank/DDBJ databases">
        <title>DFI Biobank Strains.</title>
        <authorList>
            <person name="Mostad J."/>
            <person name="Paddock L."/>
            <person name="Medina S."/>
            <person name="Waligurski E."/>
            <person name="Barat B."/>
            <person name="Smith R."/>
            <person name="Burgo V."/>
            <person name="Metcalfe C."/>
            <person name="Woodson C."/>
            <person name="Sundararajan A."/>
            <person name="Ramaswamy R."/>
            <person name="Lin H."/>
            <person name="Pamer E.G."/>
        </authorList>
    </citation>
    <scope>NUCLEOTIDE SEQUENCE</scope>
    <source>
        <strain evidence="4">DFI.9.5</strain>
    </source>
</reference>
<name>A0AAW6MCJ2_9BACE</name>